<feature type="region of interest" description="Disordered" evidence="1">
    <location>
        <begin position="24"/>
        <end position="82"/>
    </location>
</feature>
<feature type="region of interest" description="Disordered" evidence="1">
    <location>
        <begin position="286"/>
        <end position="317"/>
    </location>
</feature>
<feature type="region of interest" description="Disordered" evidence="1">
    <location>
        <begin position="203"/>
        <end position="228"/>
    </location>
</feature>
<evidence type="ECO:0000256" key="1">
    <source>
        <dbReference type="SAM" id="MobiDB-lite"/>
    </source>
</evidence>
<evidence type="ECO:0000313" key="2">
    <source>
        <dbReference type="EMBL" id="KIY45406.1"/>
    </source>
</evidence>
<proteinExistence type="predicted"/>
<accession>A0A0D7A672</accession>
<gene>
    <name evidence="2" type="ORF">FISHEDRAFT_76588</name>
</gene>
<protein>
    <submittedName>
        <fullName evidence="2">Uncharacterized protein</fullName>
    </submittedName>
</protein>
<name>A0A0D7A672_9AGAR</name>
<dbReference type="Proteomes" id="UP000054144">
    <property type="component" value="Unassembled WGS sequence"/>
</dbReference>
<organism evidence="2 3">
    <name type="scientific">Fistulina hepatica ATCC 64428</name>
    <dbReference type="NCBI Taxonomy" id="1128425"/>
    <lineage>
        <taxon>Eukaryota</taxon>
        <taxon>Fungi</taxon>
        <taxon>Dikarya</taxon>
        <taxon>Basidiomycota</taxon>
        <taxon>Agaricomycotina</taxon>
        <taxon>Agaricomycetes</taxon>
        <taxon>Agaricomycetidae</taxon>
        <taxon>Agaricales</taxon>
        <taxon>Fistulinaceae</taxon>
        <taxon>Fistulina</taxon>
    </lineage>
</organism>
<dbReference type="EMBL" id="KN882048">
    <property type="protein sequence ID" value="KIY45406.1"/>
    <property type="molecule type" value="Genomic_DNA"/>
</dbReference>
<feature type="compositionally biased region" description="Low complexity" evidence="1">
    <location>
        <begin position="424"/>
        <end position="443"/>
    </location>
</feature>
<keyword evidence="3" id="KW-1185">Reference proteome</keyword>
<dbReference type="OrthoDB" id="3269550at2759"/>
<feature type="compositionally biased region" description="Low complexity" evidence="1">
    <location>
        <begin position="64"/>
        <end position="75"/>
    </location>
</feature>
<sequence>MDPNRPSLARSKHGRNRLSVILQMATGSVANRTKLSRRPNPGDAPPISITPPPGVSSSQPSLASPRIPFSPSPIRGNADPSPPINELVTVPVSPTEARSPGLLKKARKFSRFFTDVTSLGEIENREPTGALSVDAKSLSSNRMSLPPSPAKSLFPALHPDDNALDVPPSKTSDKRSSIASIQSKRLSANTYISVEVSLRTSSPIPRSADCDVSDIETTPTTPAPPVPADEQLHRKRLEKLSHFLGEKVPSEIDLGSSSTSRRLNRSRTCIVRKRSVDGGMQSAVSLVSGQSNAKESDSGSRGSSVIHSSPLKRSRSMWGVEHPQLSAESDFNARYQGNFGSSSEKQRIIALKRMRKVAQVFGQAPPVELIQIHDIPRVDKRESVSTVISVSSLLLPSPSSARSRPVSTSSSISGLIKAESEMGAGASTSSHGASSSPVSSTAPLTGARPASDHAHSNSEPDWTSFRDRRRRAAKLSQFFGVSHQDITDAQLNGPVPPVPALPERPTHYSPEVDVFVAGRSFWGEGKVRPADIEDVRGRLREMRSQL</sequence>
<feature type="compositionally biased region" description="Pro residues" evidence="1">
    <location>
        <begin position="42"/>
        <end position="54"/>
    </location>
</feature>
<reference evidence="2 3" key="1">
    <citation type="journal article" date="2015" name="Fungal Genet. Biol.">
        <title>Evolution of novel wood decay mechanisms in Agaricales revealed by the genome sequences of Fistulina hepatica and Cylindrobasidium torrendii.</title>
        <authorList>
            <person name="Floudas D."/>
            <person name="Held B.W."/>
            <person name="Riley R."/>
            <person name="Nagy L.G."/>
            <person name="Koehler G."/>
            <person name="Ransdell A.S."/>
            <person name="Younus H."/>
            <person name="Chow J."/>
            <person name="Chiniquy J."/>
            <person name="Lipzen A."/>
            <person name="Tritt A."/>
            <person name="Sun H."/>
            <person name="Haridas S."/>
            <person name="LaButti K."/>
            <person name="Ohm R.A."/>
            <person name="Kues U."/>
            <person name="Blanchette R.A."/>
            <person name="Grigoriev I.V."/>
            <person name="Minto R.E."/>
            <person name="Hibbett D.S."/>
        </authorList>
    </citation>
    <scope>NUCLEOTIDE SEQUENCE [LARGE SCALE GENOMIC DNA]</scope>
    <source>
        <strain evidence="2 3">ATCC 64428</strain>
    </source>
</reference>
<evidence type="ECO:0000313" key="3">
    <source>
        <dbReference type="Proteomes" id="UP000054144"/>
    </source>
</evidence>
<dbReference type="AlphaFoldDB" id="A0A0D7A672"/>
<feature type="region of interest" description="Disordered" evidence="1">
    <location>
        <begin position="420"/>
        <end position="464"/>
    </location>
</feature>
<feature type="region of interest" description="Disordered" evidence="1">
    <location>
        <begin position="133"/>
        <end position="180"/>
    </location>
</feature>
<feature type="compositionally biased region" description="Low complexity" evidence="1">
    <location>
        <begin position="299"/>
        <end position="309"/>
    </location>
</feature>